<organism evidence="2 3">
    <name type="scientific">Neiella litorisoli</name>
    <dbReference type="NCBI Taxonomy" id="2771431"/>
    <lineage>
        <taxon>Bacteria</taxon>
        <taxon>Pseudomonadati</taxon>
        <taxon>Pseudomonadota</taxon>
        <taxon>Gammaproteobacteria</taxon>
        <taxon>Alteromonadales</taxon>
        <taxon>Echinimonadaceae</taxon>
        <taxon>Neiella</taxon>
    </lineage>
</organism>
<dbReference type="RefSeq" id="WP_191144821.1">
    <property type="nucleotide sequence ID" value="NZ_JACXAF010000011.1"/>
</dbReference>
<proteinExistence type="predicted"/>
<dbReference type="InterPro" id="IPR007384">
    <property type="entry name" value="UCP006257"/>
</dbReference>
<sequence>MVRRQTMAKLLEQLETELKAQQLWQSQPPSAQALASTEPFCIDTLSLAQWLQFVFLPTMRQLLAEQRQLPESIAIAPLADEVYRHQMPQRAALIDIIRKIDAC</sequence>
<dbReference type="EMBL" id="JACXAF010000011">
    <property type="protein sequence ID" value="MBD1389715.1"/>
    <property type="molecule type" value="Genomic_DNA"/>
</dbReference>
<name>A0A8J6UM17_9GAMM</name>
<evidence type="ECO:0000313" key="3">
    <source>
        <dbReference type="Proteomes" id="UP000638014"/>
    </source>
</evidence>
<gene>
    <name evidence="2" type="ORF">IC617_09760</name>
</gene>
<dbReference type="Proteomes" id="UP000638014">
    <property type="component" value="Unassembled WGS sequence"/>
</dbReference>
<protein>
    <submittedName>
        <fullName evidence="2">YqcC family protein</fullName>
    </submittedName>
</protein>
<dbReference type="Gene3D" id="1.20.1440.40">
    <property type="entry name" value="YqcC-like"/>
    <property type="match status" value="1"/>
</dbReference>
<dbReference type="PANTHER" id="PTHR39586:SF1">
    <property type="entry name" value="CYTOPLASMIC PROTEIN"/>
    <property type="match status" value="1"/>
</dbReference>
<dbReference type="InterPro" id="IPR023376">
    <property type="entry name" value="YqcC-like_dom"/>
</dbReference>
<dbReference type="SUPFAM" id="SSF158452">
    <property type="entry name" value="YqcC-like"/>
    <property type="match status" value="1"/>
</dbReference>
<evidence type="ECO:0000259" key="1">
    <source>
        <dbReference type="Pfam" id="PF04287"/>
    </source>
</evidence>
<dbReference type="GO" id="GO:0044010">
    <property type="term" value="P:single-species biofilm formation"/>
    <property type="evidence" value="ECO:0007669"/>
    <property type="project" value="TreeGrafter"/>
</dbReference>
<evidence type="ECO:0000313" key="2">
    <source>
        <dbReference type="EMBL" id="MBD1389715.1"/>
    </source>
</evidence>
<dbReference type="InterPro" id="IPR036814">
    <property type="entry name" value="YqcC-like_sf"/>
</dbReference>
<dbReference type="AlphaFoldDB" id="A0A8J6UM17"/>
<comment type="caution">
    <text evidence="2">The sequence shown here is derived from an EMBL/GenBank/DDBJ whole genome shotgun (WGS) entry which is preliminary data.</text>
</comment>
<accession>A0A8J6UM17</accession>
<reference evidence="2" key="1">
    <citation type="submission" date="2020-09" db="EMBL/GenBank/DDBJ databases">
        <title>A novel bacterium of genus Neiella, isolated from South China Sea.</title>
        <authorList>
            <person name="Huang H."/>
            <person name="Mo K."/>
            <person name="Hu Y."/>
        </authorList>
    </citation>
    <scope>NUCLEOTIDE SEQUENCE</scope>
    <source>
        <strain evidence="2">HB171785</strain>
    </source>
</reference>
<dbReference type="Pfam" id="PF04287">
    <property type="entry name" value="DUF446"/>
    <property type="match status" value="1"/>
</dbReference>
<feature type="domain" description="YqcC-like" evidence="1">
    <location>
        <begin position="7"/>
        <end position="102"/>
    </location>
</feature>
<keyword evidence="3" id="KW-1185">Reference proteome</keyword>
<dbReference type="PIRSF" id="PIRSF006257">
    <property type="entry name" value="UCP006257"/>
    <property type="match status" value="1"/>
</dbReference>
<dbReference type="PANTHER" id="PTHR39586">
    <property type="entry name" value="CYTOPLASMIC PROTEIN-RELATED"/>
    <property type="match status" value="1"/>
</dbReference>